<dbReference type="GO" id="GO:0072344">
    <property type="term" value="P:rescue of stalled ribosome"/>
    <property type="evidence" value="ECO:0007669"/>
    <property type="project" value="UniProtKB-UniRule"/>
</dbReference>
<evidence type="ECO:0000256" key="5">
    <source>
        <dbReference type="ARBA" id="ARBA00022884"/>
    </source>
</evidence>
<dbReference type="PANTHER" id="PTHR48466">
    <property type="entry name" value="OS10G0509000 PROTEIN-RELATED"/>
    <property type="match status" value="1"/>
</dbReference>
<keyword evidence="7" id="KW-0255">Endonuclease</keyword>
<dbReference type="AlphaFoldDB" id="A0A933SA99"/>
<dbReference type="InterPro" id="IPR027417">
    <property type="entry name" value="P-loop_NTPase"/>
</dbReference>
<dbReference type="SMART" id="SM00463">
    <property type="entry name" value="SMR"/>
    <property type="match status" value="1"/>
</dbReference>
<dbReference type="GO" id="GO:0043023">
    <property type="term" value="F:ribosomal large subunit binding"/>
    <property type="evidence" value="ECO:0007669"/>
    <property type="project" value="UniProtKB-UniRule"/>
</dbReference>
<comment type="function">
    <text evidence="7">Acts as a ribosome collision sensor, splitting the ribosome into its 2 subunits. Detects stalled/collided 70S ribosomes which it binds and splits by an ATP-hydrolysis driven conformational change. Acts upstream of the ribosome quality control system (RQC), a ribosome-associated complex that mediates the extraction of incompletely synthesized nascent chains from stalled ribosomes and their subsequent degradation. Probably generates substrates for RQC.</text>
</comment>
<name>A0A933SA99_UNCEI</name>
<keyword evidence="7" id="KW-0540">Nuclease</keyword>
<dbReference type="GO" id="GO:0016887">
    <property type="term" value="F:ATP hydrolysis activity"/>
    <property type="evidence" value="ECO:0007669"/>
    <property type="project" value="InterPro"/>
</dbReference>
<dbReference type="Pfam" id="PF00488">
    <property type="entry name" value="MutS_V"/>
    <property type="match status" value="1"/>
</dbReference>
<evidence type="ECO:0000313" key="11">
    <source>
        <dbReference type="EMBL" id="MBI5168857.1"/>
    </source>
</evidence>
<dbReference type="SUPFAM" id="SSF52540">
    <property type="entry name" value="P-loop containing nucleoside triphosphate hydrolases"/>
    <property type="match status" value="1"/>
</dbReference>
<dbReference type="InterPro" id="IPR045076">
    <property type="entry name" value="MutS"/>
</dbReference>
<protein>
    <recommendedName>
        <fullName evidence="7">Endonuclease MutS2</fullName>
        <ecNumber evidence="7">3.1.-.-</ecNumber>
    </recommendedName>
    <alternativeName>
        <fullName evidence="7">Ribosome-associated protein quality control-upstream factor</fullName>
        <shortName evidence="7">RQC-upstream factor</shortName>
        <shortName evidence="7">RqcU</shortName>
        <ecNumber evidence="7">3.6.4.-</ecNumber>
    </alternativeName>
</protein>
<keyword evidence="4 7" id="KW-0067">ATP-binding</keyword>
<dbReference type="GO" id="GO:0019843">
    <property type="term" value="F:rRNA binding"/>
    <property type="evidence" value="ECO:0007669"/>
    <property type="project" value="UniProtKB-UniRule"/>
</dbReference>
<feature type="domain" description="Smr" evidence="10">
    <location>
        <begin position="709"/>
        <end position="784"/>
    </location>
</feature>
<keyword evidence="5 7" id="KW-0694">RNA-binding</keyword>
<dbReference type="EC" id="3.6.4.-" evidence="7"/>
<evidence type="ECO:0000256" key="8">
    <source>
        <dbReference type="SAM" id="Coils"/>
    </source>
</evidence>
<gene>
    <name evidence="7" type="primary">mutS2</name>
    <name evidence="7" type="synonym">rqcU</name>
    <name evidence="11" type="ORF">HZA61_05175</name>
</gene>
<dbReference type="SMART" id="SM00534">
    <property type="entry name" value="MUTSac"/>
    <property type="match status" value="1"/>
</dbReference>
<dbReference type="Gene3D" id="3.40.50.300">
    <property type="entry name" value="P-loop containing nucleotide triphosphate hydrolases"/>
    <property type="match status" value="1"/>
</dbReference>
<evidence type="ECO:0000256" key="1">
    <source>
        <dbReference type="ARBA" id="ARBA00022730"/>
    </source>
</evidence>
<accession>A0A933SA99</accession>
<evidence type="ECO:0000259" key="10">
    <source>
        <dbReference type="PROSITE" id="PS50828"/>
    </source>
</evidence>
<dbReference type="GO" id="GO:0006298">
    <property type="term" value="P:mismatch repair"/>
    <property type="evidence" value="ECO:0007669"/>
    <property type="project" value="InterPro"/>
</dbReference>
<comment type="caution">
    <text evidence="11">The sequence shown here is derived from an EMBL/GenBank/DDBJ whole genome shotgun (WGS) entry which is preliminary data.</text>
</comment>
<feature type="binding site" evidence="7">
    <location>
        <begin position="331"/>
        <end position="338"/>
    </location>
    <ligand>
        <name>ATP</name>
        <dbReference type="ChEBI" id="CHEBI:30616"/>
    </ligand>
</feature>
<evidence type="ECO:0000256" key="4">
    <source>
        <dbReference type="ARBA" id="ARBA00022840"/>
    </source>
</evidence>
<dbReference type="Gene3D" id="3.30.1370.110">
    <property type="match status" value="1"/>
</dbReference>
<dbReference type="GO" id="GO:0045910">
    <property type="term" value="P:negative regulation of DNA recombination"/>
    <property type="evidence" value="ECO:0007669"/>
    <property type="project" value="InterPro"/>
</dbReference>
<dbReference type="PANTHER" id="PTHR48466:SF2">
    <property type="entry name" value="OS10G0509000 PROTEIN"/>
    <property type="match status" value="1"/>
</dbReference>
<organism evidence="11 12">
    <name type="scientific">Eiseniibacteriota bacterium</name>
    <dbReference type="NCBI Taxonomy" id="2212470"/>
    <lineage>
        <taxon>Bacteria</taxon>
        <taxon>Candidatus Eiseniibacteriota</taxon>
    </lineage>
</organism>
<dbReference type="PROSITE" id="PS50828">
    <property type="entry name" value="SMR"/>
    <property type="match status" value="1"/>
</dbReference>
<dbReference type="InterPro" id="IPR005747">
    <property type="entry name" value="MutS2"/>
</dbReference>
<evidence type="ECO:0000313" key="12">
    <source>
        <dbReference type="Proteomes" id="UP000696931"/>
    </source>
</evidence>
<comment type="similarity">
    <text evidence="7">Belongs to the DNA mismatch repair MutS family. MutS2 subfamily.</text>
</comment>
<keyword evidence="6 7" id="KW-0238">DNA-binding</keyword>
<dbReference type="SUPFAM" id="SSF48334">
    <property type="entry name" value="DNA repair protein MutS, domain III"/>
    <property type="match status" value="1"/>
</dbReference>
<keyword evidence="3 7" id="KW-0378">Hydrolase</keyword>
<evidence type="ECO:0000256" key="9">
    <source>
        <dbReference type="SAM" id="MobiDB-lite"/>
    </source>
</evidence>
<keyword evidence="1 7" id="KW-0699">rRNA-binding</keyword>
<evidence type="ECO:0000256" key="6">
    <source>
        <dbReference type="ARBA" id="ARBA00023125"/>
    </source>
</evidence>
<evidence type="ECO:0000256" key="2">
    <source>
        <dbReference type="ARBA" id="ARBA00022741"/>
    </source>
</evidence>
<keyword evidence="8" id="KW-0175">Coiled coil</keyword>
<feature type="coiled-coil region" evidence="8">
    <location>
        <begin position="526"/>
        <end position="571"/>
    </location>
</feature>
<dbReference type="SUPFAM" id="SSF160443">
    <property type="entry name" value="SMR domain-like"/>
    <property type="match status" value="1"/>
</dbReference>
<dbReference type="GO" id="GO:0030983">
    <property type="term" value="F:mismatched DNA binding"/>
    <property type="evidence" value="ECO:0007669"/>
    <property type="project" value="InterPro"/>
</dbReference>
<dbReference type="EMBL" id="JACRIW010000038">
    <property type="protein sequence ID" value="MBI5168857.1"/>
    <property type="molecule type" value="Genomic_DNA"/>
</dbReference>
<evidence type="ECO:0000256" key="7">
    <source>
        <dbReference type="HAMAP-Rule" id="MF_00092"/>
    </source>
</evidence>
<dbReference type="Proteomes" id="UP000696931">
    <property type="component" value="Unassembled WGS sequence"/>
</dbReference>
<dbReference type="PROSITE" id="PS00486">
    <property type="entry name" value="DNA_MISMATCH_REPAIR_2"/>
    <property type="match status" value="1"/>
</dbReference>
<feature type="region of interest" description="Disordered" evidence="9">
    <location>
        <begin position="762"/>
        <end position="784"/>
    </location>
</feature>
<dbReference type="InterPro" id="IPR036063">
    <property type="entry name" value="Smr_dom_sf"/>
</dbReference>
<dbReference type="HAMAP" id="MF_00092">
    <property type="entry name" value="MutS2"/>
    <property type="match status" value="1"/>
</dbReference>
<dbReference type="NCBIfam" id="TIGR01069">
    <property type="entry name" value="mutS2"/>
    <property type="match status" value="1"/>
</dbReference>
<dbReference type="InterPro" id="IPR000432">
    <property type="entry name" value="DNA_mismatch_repair_MutS_C"/>
</dbReference>
<evidence type="ECO:0000256" key="3">
    <source>
        <dbReference type="ARBA" id="ARBA00022801"/>
    </source>
</evidence>
<proteinExistence type="inferred from homology"/>
<dbReference type="GO" id="GO:0140664">
    <property type="term" value="F:ATP-dependent DNA damage sensor activity"/>
    <property type="evidence" value="ECO:0007669"/>
    <property type="project" value="InterPro"/>
</dbReference>
<dbReference type="GO" id="GO:0005524">
    <property type="term" value="F:ATP binding"/>
    <property type="evidence" value="ECO:0007669"/>
    <property type="project" value="UniProtKB-UniRule"/>
</dbReference>
<sequence length="784" mass="84593">MDWHSLELLEFDRVCGSIATRAESDRAREALARWRPYTHGPRLARECVRLHEATRRNAEPGAWCAVGRGALDALLESARHDPLDGPALVEVLSWLSAAAITLEAWESEESRERFPELSAVVRALPDLGALRERLEGSLDSDGAVKDSASPALKRARVGVFDGERRLHAQLERWAAPFGEGAFVTRFGDRFVACVPAAGFSRKRGIVHDTSNSGQSLYVEPLEACEGNNDLLELRAIAFEEERRILRELAESVAASAEALVGTEEVLAQLDALRARARWGNELGATALEPSEGPLRLAGARHPLLALSERRDSIVPLDLELDDSGRMLLVSGPNMGGKTILLKTVGLAVAMAHAALPVLAREGSRVPPMDEIVVDLGDEQSVDQGLSTFAAHLQRLRAMAEAAGPRSLMLADELGAGTDPEEGAALGRALVEHFAAKRAWGVLTTHLGSLKRVATEVPGVVNGSLEFDLETLSPRYRFLPGIPGASHALSVASRLGFPQALLDRARTLTPDETHALEKLLSEVGASLSQMQAERAELARARAEAEAAAASHRAAAEDSRKTLSELRRRLTAESEAILARSRELWQSVQREARKAEKSREGAEALKQGMAAIERDSEALHRRAREAGGTEAATPAKPLEIAVGRRVRVLDLNLEAEIASLPDAEGRVKLRRGLMTITSHVNRLAAAEQAAAPSRAPVATYTPADESPRLDVDLRGMEVDEALREVDHGLDRAVLSGIGELRIIHGIGKGILKAAVERHLRGHAQVESSRMGEGNEGGRGVTVARLR</sequence>
<comment type="subunit">
    <text evidence="7">Homodimer. Binds to stalled ribosomes, contacting rRNA.</text>
</comment>
<dbReference type="SMART" id="SM00533">
    <property type="entry name" value="MUTSd"/>
    <property type="match status" value="1"/>
</dbReference>
<dbReference type="PIRSF" id="PIRSF005814">
    <property type="entry name" value="MutS_YshD"/>
    <property type="match status" value="1"/>
</dbReference>
<dbReference type="Pfam" id="PF01713">
    <property type="entry name" value="Smr"/>
    <property type="match status" value="1"/>
</dbReference>
<reference evidence="11" key="1">
    <citation type="submission" date="2020-07" db="EMBL/GenBank/DDBJ databases">
        <title>Huge and variable diversity of episymbiotic CPR bacteria and DPANN archaea in groundwater ecosystems.</title>
        <authorList>
            <person name="He C.Y."/>
            <person name="Keren R."/>
            <person name="Whittaker M."/>
            <person name="Farag I.F."/>
            <person name="Doudna J."/>
            <person name="Cate J.H.D."/>
            <person name="Banfield J.F."/>
        </authorList>
    </citation>
    <scope>NUCLEOTIDE SEQUENCE</scope>
    <source>
        <strain evidence="11">NC_groundwater_1813_Pr3_B-0.1um_71_17</strain>
    </source>
</reference>
<dbReference type="EC" id="3.1.-.-" evidence="7"/>
<dbReference type="InterPro" id="IPR036187">
    <property type="entry name" value="DNA_mismatch_repair_MutS_sf"/>
</dbReference>
<dbReference type="GO" id="GO:0004519">
    <property type="term" value="F:endonuclease activity"/>
    <property type="evidence" value="ECO:0007669"/>
    <property type="project" value="UniProtKB-UniRule"/>
</dbReference>
<keyword evidence="2 7" id="KW-0547">Nucleotide-binding</keyword>
<dbReference type="InterPro" id="IPR002625">
    <property type="entry name" value="Smr_dom"/>
</dbReference>
<comment type="function">
    <text evidence="7">Endonuclease that is involved in the suppression of homologous recombination and thus may have a key role in the control of bacterial genetic diversity.</text>
</comment>
<dbReference type="InterPro" id="IPR007696">
    <property type="entry name" value="DNA_mismatch_repair_MutS_core"/>
</dbReference>